<protein>
    <recommendedName>
        <fullName evidence="3">DUF302 domain-containing protein</fullName>
    </recommendedName>
</protein>
<reference evidence="2" key="1">
    <citation type="journal article" date="2019" name="Int. J. Syst. Evol. Microbiol.">
        <title>The Global Catalogue of Microorganisms (GCM) 10K type strain sequencing project: providing services to taxonomists for standard genome sequencing and annotation.</title>
        <authorList>
            <consortium name="The Broad Institute Genomics Platform"/>
            <consortium name="The Broad Institute Genome Sequencing Center for Infectious Disease"/>
            <person name="Wu L."/>
            <person name="Ma J."/>
        </authorList>
    </citation>
    <scope>NUCLEOTIDE SEQUENCE [LARGE SCALE GENOMIC DNA]</scope>
    <source>
        <strain evidence="2">JCM 17388</strain>
    </source>
</reference>
<evidence type="ECO:0008006" key="3">
    <source>
        <dbReference type="Google" id="ProtNLM"/>
    </source>
</evidence>
<organism evidence="1 2">
    <name type="scientific">Streptosporangium oxazolinicum</name>
    <dbReference type="NCBI Taxonomy" id="909287"/>
    <lineage>
        <taxon>Bacteria</taxon>
        <taxon>Bacillati</taxon>
        <taxon>Actinomycetota</taxon>
        <taxon>Actinomycetes</taxon>
        <taxon>Streptosporangiales</taxon>
        <taxon>Streptosporangiaceae</taxon>
        <taxon>Streptosporangium</taxon>
    </lineage>
</organism>
<keyword evidence="2" id="KW-1185">Reference proteome</keyword>
<accession>A0ABP8AWX8</accession>
<evidence type="ECO:0000313" key="2">
    <source>
        <dbReference type="Proteomes" id="UP001501251"/>
    </source>
</evidence>
<evidence type="ECO:0000313" key="1">
    <source>
        <dbReference type="EMBL" id="GAA4192544.1"/>
    </source>
</evidence>
<dbReference type="RefSeq" id="WP_344918875.1">
    <property type="nucleotide sequence ID" value="NZ_BAABAQ010000005.1"/>
</dbReference>
<sequence>MAKLASKAEERAEEAISDETAEKHDRALGVVQRLLNAKGVPSYAVHTIVLKLSEGGKPWALGQCTRRVPHLIAHKRDGREVASVTVGPRSGCYVVSLLTVGVAAQLVNADQPHAVVDLILAALSEERA</sequence>
<dbReference type="EMBL" id="BAABAQ010000005">
    <property type="protein sequence ID" value="GAA4192544.1"/>
    <property type="molecule type" value="Genomic_DNA"/>
</dbReference>
<name>A0ABP8AWX8_9ACTN</name>
<gene>
    <name evidence="1" type="ORF">GCM10022252_34100</name>
</gene>
<proteinExistence type="predicted"/>
<comment type="caution">
    <text evidence="1">The sequence shown here is derived from an EMBL/GenBank/DDBJ whole genome shotgun (WGS) entry which is preliminary data.</text>
</comment>
<dbReference type="Proteomes" id="UP001501251">
    <property type="component" value="Unassembled WGS sequence"/>
</dbReference>